<evidence type="ECO:0000313" key="3">
    <source>
        <dbReference type="EMBL" id="PPK93773.1"/>
    </source>
</evidence>
<feature type="transmembrane region" description="Helical" evidence="2">
    <location>
        <begin position="63"/>
        <end position="83"/>
    </location>
</feature>
<keyword evidence="4" id="KW-1185">Reference proteome</keyword>
<keyword evidence="2" id="KW-0472">Membrane</keyword>
<keyword evidence="2" id="KW-0812">Transmembrane</keyword>
<sequence length="219" mass="23107">MAVIAAWAVFLALFAVTAWFLVLISAIGNVAGNRNGGYDLTLALLPAALPALVLAFVHPWRVALAVAALIATAAGIFSAIAAGNAGPSESHLLSVQEEAGAPAGWRQLHRSSTSGPFFGERPGVSVNYSVAASPEDAVAAYESVLSRHGYLQEPTTDLPATMADEPGHSLRRAYRRDRITVDVHVISNTKSRAPESYPDSRDASDTPSPGESLVRVHFH</sequence>
<protein>
    <submittedName>
        <fullName evidence="3">Uncharacterized protein</fullName>
    </submittedName>
</protein>
<feature type="transmembrane region" description="Helical" evidence="2">
    <location>
        <begin position="40"/>
        <end position="57"/>
    </location>
</feature>
<gene>
    <name evidence="3" type="ORF">CLV92_10949</name>
</gene>
<organism evidence="3 4">
    <name type="scientific">Kineococcus xinjiangensis</name>
    <dbReference type="NCBI Taxonomy" id="512762"/>
    <lineage>
        <taxon>Bacteria</taxon>
        <taxon>Bacillati</taxon>
        <taxon>Actinomycetota</taxon>
        <taxon>Actinomycetes</taxon>
        <taxon>Kineosporiales</taxon>
        <taxon>Kineosporiaceae</taxon>
        <taxon>Kineococcus</taxon>
    </lineage>
</organism>
<feature type="transmembrane region" description="Helical" evidence="2">
    <location>
        <begin position="6"/>
        <end position="28"/>
    </location>
</feature>
<evidence type="ECO:0000256" key="2">
    <source>
        <dbReference type="SAM" id="Phobius"/>
    </source>
</evidence>
<accession>A0A2S6IHS7</accession>
<name>A0A2S6IHS7_9ACTN</name>
<evidence type="ECO:0000256" key="1">
    <source>
        <dbReference type="SAM" id="MobiDB-lite"/>
    </source>
</evidence>
<comment type="caution">
    <text evidence="3">The sequence shown here is derived from an EMBL/GenBank/DDBJ whole genome shotgun (WGS) entry which is preliminary data.</text>
</comment>
<dbReference type="RefSeq" id="WP_104433303.1">
    <property type="nucleotide sequence ID" value="NZ_PTJD01000009.1"/>
</dbReference>
<feature type="region of interest" description="Disordered" evidence="1">
    <location>
        <begin position="186"/>
        <end position="219"/>
    </location>
</feature>
<proteinExistence type="predicted"/>
<evidence type="ECO:0000313" key="4">
    <source>
        <dbReference type="Proteomes" id="UP000239485"/>
    </source>
</evidence>
<keyword evidence="2" id="KW-1133">Transmembrane helix</keyword>
<dbReference type="EMBL" id="PTJD01000009">
    <property type="protein sequence ID" value="PPK93773.1"/>
    <property type="molecule type" value="Genomic_DNA"/>
</dbReference>
<dbReference type="Proteomes" id="UP000239485">
    <property type="component" value="Unassembled WGS sequence"/>
</dbReference>
<reference evidence="3 4" key="1">
    <citation type="submission" date="2018-02" db="EMBL/GenBank/DDBJ databases">
        <title>Genomic Encyclopedia of Archaeal and Bacterial Type Strains, Phase II (KMG-II): from individual species to whole genera.</title>
        <authorList>
            <person name="Goeker M."/>
        </authorList>
    </citation>
    <scope>NUCLEOTIDE SEQUENCE [LARGE SCALE GENOMIC DNA]</scope>
    <source>
        <strain evidence="3 4">DSM 22857</strain>
    </source>
</reference>
<dbReference type="AlphaFoldDB" id="A0A2S6IHS7"/>